<accession>A0A9W9GY58</accession>
<sequence>MATAHTPDYGNFVLRSRASQTTRQPCDQWREMQLHLPIMPQSLIFKTETGGGYSSVGTDGGKYVESET</sequence>
<protein>
    <submittedName>
        <fullName evidence="2">Uncharacterized protein</fullName>
    </submittedName>
</protein>
<reference evidence="2" key="2">
    <citation type="journal article" date="2023" name="IMA Fungus">
        <title>Comparative genomic study of the Penicillium genus elucidates a diverse pangenome and 15 lateral gene transfer events.</title>
        <authorList>
            <person name="Petersen C."/>
            <person name="Sorensen T."/>
            <person name="Nielsen M.R."/>
            <person name="Sondergaard T.E."/>
            <person name="Sorensen J.L."/>
            <person name="Fitzpatrick D.A."/>
            <person name="Frisvad J.C."/>
            <person name="Nielsen K.L."/>
        </authorList>
    </citation>
    <scope>NUCLEOTIDE SEQUENCE</scope>
    <source>
        <strain evidence="2">IBT 21472</strain>
    </source>
</reference>
<evidence type="ECO:0000313" key="3">
    <source>
        <dbReference type="Proteomes" id="UP001147746"/>
    </source>
</evidence>
<feature type="region of interest" description="Disordered" evidence="1">
    <location>
        <begin position="1"/>
        <end position="24"/>
    </location>
</feature>
<name>A0A9W9GY58_9EURO</name>
<feature type="compositionally biased region" description="Gly residues" evidence="1">
    <location>
        <begin position="49"/>
        <end position="60"/>
    </location>
</feature>
<evidence type="ECO:0000256" key="1">
    <source>
        <dbReference type="SAM" id="MobiDB-lite"/>
    </source>
</evidence>
<feature type="region of interest" description="Disordered" evidence="1">
    <location>
        <begin position="49"/>
        <end position="68"/>
    </location>
</feature>
<organism evidence="2 3">
    <name type="scientific">Penicillium atrosanguineum</name>
    <dbReference type="NCBI Taxonomy" id="1132637"/>
    <lineage>
        <taxon>Eukaryota</taxon>
        <taxon>Fungi</taxon>
        <taxon>Dikarya</taxon>
        <taxon>Ascomycota</taxon>
        <taxon>Pezizomycotina</taxon>
        <taxon>Eurotiomycetes</taxon>
        <taxon>Eurotiomycetidae</taxon>
        <taxon>Eurotiales</taxon>
        <taxon>Aspergillaceae</taxon>
        <taxon>Penicillium</taxon>
    </lineage>
</organism>
<proteinExistence type="predicted"/>
<comment type="caution">
    <text evidence="2">The sequence shown here is derived from an EMBL/GenBank/DDBJ whole genome shotgun (WGS) entry which is preliminary data.</text>
</comment>
<dbReference type="Proteomes" id="UP001147746">
    <property type="component" value="Unassembled WGS sequence"/>
</dbReference>
<gene>
    <name evidence="2" type="ORF">N7476_008354</name>
</gene>
<dbReference type="EMBL" id="JAPZBO010000008">
    <property type="protein sequence ID" value="KAJ5307698.1"/>
    <property type="molecule type" value="Genomic_DNA"/>
</dbReference>
<keyword evidence="3" id="KW-1185">Reference proteome</keyword>
<reference evidence="2" key="1">
    <citation type="submission" date="2022-12" db="EMBL/GenBank/DDBJ databases">
        <authorList>
            <person name="Petersen C."/>
        </authorList>
    </citation>
    <scope>NUCLEOTIDE SEQUENCE</scope>
    <source>
        <strain evidence="2">IBT 21472</strain>
    </source>
</reference>
<dbReference type="AlphaFoldDB" id="A0A9W9GY58"/>
<evidence type="ECO:0000313" key="2">
    <source>
        <dbReference type="EMBL" id="KAJ5307698.1"/>
    </source>
</evidence>